<name>A0A384JUI6_BOTFB</name>
<reference evidence="1 2" key="1">
    <citation type="journal article" date="2011" name="PLoS Genet.">
        <title>Genomic analysis of the necrotrophic fungal pathogens Sclerotinia sclerotiorum and Botrytis cinerea.</title>
        <authorList>
            <person name="Amselem J."/>
            <person name="Cuomo C.A."/>
            <person name="van Kan J.A."/>
            <person name="Viaud M."/>
            <person name="Benito E.P."/>
            <person name="Couloux A."/>
            <person name="Coutinho P.M."/>
            <person name="de Vries R.P."/>
            <person name="Dyer P.S."/>
            <person name="Fillinger S."/>
            <person name="Fournier E."/>
            <person name="Gout L."/>
            <person name="Hahn M."/>
            <person name="Kohn L."/>
            <person name="Lapalu N."/>
            <person name="Plummer K.M."/>
            <person name="Pradier J.M."/>
            <person name="Quevillon E."/>
            <person name="Sharon A."/>
            <person name="Simon A."/>
            <person name="ten Have A."/>
            <person name="Tudzynski B."/>
            <person name="Tudzynski P."/>
            <person name="Wincker P."/>
            <person name="Andrew M."/>
            <person name="Anthouard V."/>
            <person name="Beever R.E."/>
            <person name="Beffa R."/>
            <person name="Benoit I."/>
            <person name="Bouzid O."/>
            <person name="Brault B."/>
            <person name="Chen Z."/>
            <person name="Choquer M."/>
            <person name="Collemare J."/>
            <person name="Cotton P."/>
            <person name="Danchin E.G."/>
            <person name="Da Silva C."/>
            <person name="Gautier A."/>
            <person name="Giraud C."/>
            <person name="Giraud T."/>
            <person name="Gonzalez C."/>
            <person name="Grossetete S."/>
            <person name="Guldener U."/>
            <person name="Henrissat B."/>
            <person name="Howlett B.J."/>
            <person name="Kodira C."/>
            <person name="Kretschmer M."/>
            <person name="Lappartient A."/>
            <person name="Leroch M."/>
            <person name="Levis C."/>
            <person name="Mauceli E."/>
            <person name="Neuveglise C."/>
            <person name="Oeser B."/>
            <person name="Pearson M."/>
            <person name="Poulain J."/>
            <person name="Poussereau N."/>
            <person name="Quesneville H."/>
            <person name="Rascle C."/>
            <person name="Schumacher J."/>
            <person name="Segurens B."/>
            <person name="Sexton A."/>
            <person name="Silva E."/>
            <person name="Sirven C."/>
            <person name="Soanes D.M."/>
            <person name="Talbot N.J."/>
            <person name="Templeton M."/>
            <person name="Yandava C."/>
            <person name="Yarden O."/>
            <person name="Zeng Q."/>
            <person name="Rollins J.A."/>
            <person name="Lebrun M.H."/>
            <person name="Dickman M."/>
        </authorList>
    </citation>
    <scope>NUCLEOTIDE SEQUENCE [LARGE SCALE GENOMIC DNA]</scope>
    <source>
        <strain evidence="1 2">B05.10</strain>
    </source>
</reference>
<dbReference type="AlphaFoldDB" id="A0A384JUI6"/>
<dbReference type="EMBL" id="CP009814">
    <property type="protein sequence ID" value="ATZ54245.1"/>
    <property type="molecule type" value="Genomic_DNA"/>
</dbReference>
<accession>A0A384JUI6</accession>
<sequence length="544" mass="61741">MALSTTTNMAFCKETTSVTSLRTFPVEVRNMIYRLLLQGTWEEHDSRPAARKFLAALRADVGLYQEALPIFYKNNTFSLSYKNHWLNQYFVQHDGVRFMDTSVVSLASTFQRVHVEVPLSTSTSGPINGLRSTSPTFDRTALIIRMAQNITHLHIESAINGGCRTQWLALICDLIGPADSCPALLTLKFTWAVYTIEKYRHAVEWTIGQFDTVFGTPGYLESPSTGHKASWVWKHRGKDKGRVLKWGNHGKAPARIEVSLGEVAAMCQRDIMSYKVGRTWQLRHGHSFMYGMRPRCCVSPFTLLLPGAAPHNLRQEVYQQGSGAELPIVMDEKHFDENWGMWRPVSMDTLLSMKKRCEEELERGLLIYRGPREENHLTKWLYDQGFECPINPKETLIATRQWAQKQEMHGSPSQRGSEGDLQYVSNPAHVDIESDFQDANFADGLEFSCPEREETHPTVERRAPGVKYDRRCGNKYHSALPSDWNCADSDAGMERGEDVDLDESEGNHRLARDRVYAESGGSGETVLLEDLVFEPGKARSEIIR</sequence>
<evidence type="ECO:0000313" key="2">
    <source>
        <dbReference type="Proteomes" id="UP000001798"/>
    </source>
</evidence>
<gene>
    <name evidence="1" type="ORF">BCIN_10g02600</name>
</gene>
<dbReference type="OrthoDB" id="3502969at2759"/>
<protein>
    <submittedName>
        <fullName evidence="1">Uncharacterized protein</fullName>
    </submittedName>
</protein>
<reference evidence="1 2" key="2">
    <citation type="journal article" date="2012" name="Eukaryot. Cell">
        <title>Genome update of Botrytis cinerea strains B05.10 and T4.</title>
        <authorList>
            <person name="Staats M."/>
            <person name="van Kan J.A."/>
        </authorList>
    </citation>
    <scope>NUCLEOTIDE SEQUENCE [LARGE SCALE GENOMIC DNA]</scope>
    <source>
        <strain evidence="1 2">B05.10</strain>
    </source>
</reference>
<dbReference type="GeneID" id="5437565"/>
<reference evidence="1 2" key="3">
    <citation type="journal article" date="2017" name="Mol. Plant Pathol.">
        <title>A gapless genome sequence of the fungus Botrytis cinerea.</title>
        <authorList>
            <person name="Van Kan J.A."/>
            <person name="Stassen J.H."/>
            <person name="Mosbach A."/>
            <person name="Van Der Lee T.A."/>
            <person name="Faino L."/>
            <person name="Farmer A.D."/>
            <person name="Papasotiriou D.G."/>
            <person name="Zhou S."/>
            <person name="Seidl M.F."/>
            <person name="Cottam E."/>
            <person name="Edel D."/>
            <person name="Hahn M."/>
            <person name="Schwartz D.C."/>
            <person name="Dietrich R.A."/>
            <person name="Widdison S."/>
            <person name="Scalliet G."/>
        </authorList>
    </citation>
    <scope>NUCLEOTIDE SEQUENCE [LARGE SCALE GENOMIC DNA]</scope>
    <source>
        <strain evidence="1 2">B05.10</strain>
    </source>
</reference>
<keyword evidence="2" id="KW-1185">Reference proteome</keyword>
<dbReference type="VEuPathDB" id="FungiDB:Bcin10g02600"/>
<dbReference type="RefSeq" id="XP_024551306.1">
    <property type="nucleotide sequence ID" value="XM_024695512.1"/>
</dbReference>
<dbReference type="KEGG" id="bfu:BCIN_10g02600"/>
<organism evidence="1 2">
    <name type="scientific">Botryotinia fuckeliana (strain B05.10)</name>
    <name type="common">Noble rot fungus</name>
    <name type="synonym">Botrytis cinerea</name>
    <dbReference type="NCBI Taxonomy" id="332648"/>
    <lineage>
        <taxon>Eukaryota</taxon>
        <taxon>Fungi</taxon>
        <taxon>Dikarya</taxon>
        <taxon>Ascomycota</taxon>
        <taxon>Pezizomycotina</taxon>
        <taxon>Leotiomycetes</taxon>
        <taxon>Helotiales</taxon>
        <taxon>Sclerotiniaceae</taxon>
        <taxon>Botrytis</taxon>
    </lineage>
</organism>
<dbReference type="Proteomes" id="UP000001798">
    <property type="component" value="Chromosome 10"/>
</dbReference>
<evidence type="ECO:0000313" key="1">
    <source>
        <dbReference type="EMBL" id="ATZ54245.1"/>
    </source>
</evidence>
<proteinExistence type="predicted"/>